<keyword evidence="2" id="KW-0159">Chromosome partition</keyword>
<comment type="similarity">
    <text evidence="1">Belongs to the ParB family.</text>
</comment>
<dbReference type="SMART" id="SM00470">
    <property type="entry name" value="ParB"/>
    <property type="match status" value="1"/>
</dbReference>
<gene>
    <name evidence="4" type="ORF">Q4Q40_21185</name>
</gene>
<dbReference type="InterPro" id="IPR004437">
    <property type="entry name" value="ParB/RepB/Spo0J"/>
</dbReference>
<evidence type="ECO:0000313" key="4">
    <source>
        <dbReference type="EMBL" id="MDO5976722.1"/>
    </source>
</evidence>
<dbReference type="PANTHER" id="PTHR33375:SF1">
    <property type="entry name" value="CHROMOSOME-PARTITIONING PROTEIN PARB-RELATED"/>
    <property type="match status" value="1"/>
</dbReference>
<dbReference type="SUPFAM" id="SSF109709">
    <property type="entry name" value="KorB DNA-binding domain-like"/>
    <property type="match status" value="1"/>
</dbReference>
<dbReference type="CDD" id="cd16393">
    <property type="entry name" value="SPO0J_N"/>
    <property type="match status" value="1"/>
</dbReference>
<feature type="domain" description="ParB-like N-terminal" evidence="3">
    <location>
        <begin position="41"/>
        <end position="131"/>
    </location>
</feature>
<dbReference type="InterPro" id="IPR050336">
    <property type="entry name" value="Chromosome_partition/occlusion"/>
</dbReference>
<dbReference type="Proteomes" id="UP001176806">
    <property type="component" value="Unassembled WGS sequence"/>
</dbReference>
<dbReference type="InterPro" id="IPR003115">
    <property type="entry name" value="ParB_N"/>
</dbReference>
<accession>A0ABT8WV27</accession>
<organism evidence="4 5">
    <name type="scientific">Flavivirga jejuensis</name>
    <dbReference type="NCBI Taxonomy" id="870487"/>
    <lineage>
        <taxon>Bacteria</taxon>
        <taxon>Pseudomonadati</taxon>
        <taxon>Bacteroidota</taxon>
        <taxon>Flavobacteriia</taxon>
        <taxon>Flavobacteriales</taxon>
        <taxon>Flavobacteriaceae</taxon>
        <taxon>Flavivirga</taxon>
    </lineage>
</organism>
<evidence type="ECO:0000313" key="5">
    <source>
        <dbReference type="Proteomes" id="UP001176806"/>
    </source>
</evidence>
<sequence>MAKATKKQALGRGLSALLKDPENDIKSVQDKNADKVIGNIVELDIDVIEVNPFQPRTNFSEESLRELASSIKELGIIQPITVRKLEFDKYQLVSGERRFRASKLIGLDTIPAYIRIANDQESLEMALVENIQRQDLDPIEIALSYQRLIDEINLTQEQMSERVGKKRSTIANYLRLLKLDPIIQTGMRDGFISMGHGRAIINIEDTAIQLDIYQNILSNKLSVRETENLVRNFNDTKEVKVTPKKESEEETPKYIKKGINTFSEYFGHKIDVKVSRNGKGKITIPFHSEEDFNRIKKLVEGESAK</sequence>
<name>A0ABT8WV27_9FLAO</name>
<dbReference type="NCBIfam" id="TIGR00180">
    <property type="entry name" value="parB_part"/>
    <property type="match status" value="1"/>
</dbReference>
<dbReference type="EMBL" id="JAUOEL010000009">
    <property type="protein sequence ID" value="MDO5976722.1"/>
    <property type="molecule type" value="Genomic_DNA"/>
</dbReference>
<dbReference type="RefSeq" id="WP_303304043.1">
    <property type="nucleotide sequence ID" value="NZ_BAABDA010000011.1"/>
</dbReference>
<dbReference type="InterPro" id="IPR036086">
    <property type="entry name" value="ParB/Sulfiredoxin_sf"/>
</dbReference>
<evidence type="ECO:0000259" key="3">
    <source>
        <dbReference type="SMART" id="SM00470"/>
    </source>
</evidence>
<evidence type="ECO:0000256" key="2">
    <source>
        <dbReference type="ARBA" id="ARBA00022829"/>
    </source>
</evidence>
<dbReference type="SUPFAM" id="SSF110849">
    <property type="entry name" value="ParB/Sulfiredoxin"/>
    <property type="match status" value="1"/>
</dbReference>
<dbReference type="Pfam" id="PF02195">
    <property type="entry name" value="ParB_N"/>
    <property type="match status" value="1"/>
</dbReference>
<dbReference type="Gene3D" id="3.90.1530.30">
    <property type="match status" value="1"/>
</dbReference>
<keyword evidence="5" id="KW-1185">Reference proteome</keyword>
<dbReference type="Gene3D" id="1.10.10.2830">
    <property type="match status" value="1"/>
</dbReference>
<proteinExistence type="inferred from homology"/>
<dbReference type="PANTHER" id="PTHR33375">
    <property type="entry name" value="CHROMOSOME-PARTITIONING PROTEIN PARB-RELATED"/>
    <property type="match status" value="1"/>
</dbReference>
<reference evidence="4" key="1">
    <citation type="submission" date="2023-07" db="EMBL/GenBank/DDBJ databases">
        <title>Two novel species in the genus Flavivirga.</title>
        <authorList>
            <person name="Kwon K."/>
        </authorList>
    </citation>
    <scope>NUCLEOTIDE SEQUENCE</scope>
    <source>
        <strain evidence="4">KACC 14158</strain>
    </source>
</reference>
<evidence type="ECO:0000256" key="1">
    <source>
        <dbReference type="ARBA" id="ARBA00006295"/>
    </source>
</evidence>
<dbReference type="InterPro" id="IPR041468">
    <property type="entry name" value="HTH_ParB/Spo0J"/>
</dbReference>
<dbReference type="Pfam" id="PF17762">
    <property type="entry name" value="HTH_ParB"/>
    <property type="match status" value="1"/>
</dbReference>
<comment type="caution">
    <text evidence="4">The sequence shown here is derived from an EMBL/GenBank/DDBJ whole genome shotgun (WGS) entry which is preliminary data.</text>
</comment>
<protein>
    <submittedName>
        <fullName evidence="4">ParB/RepB/Spo0J family partition protein</fullName>
    </submittedName>
</protein>